<proteinExistence type="predicted"/>
<protein>
    <submittedName>
        <fullName evidence="3">GHMP kinase</fullName>
    </submittedName>
</protein>
<dbReference type="GO" id="GO:0005524">
    <property type="term" value="F:ATP binding"/>
    <property type="evidence" value="ECO:0007669"/>
    <property type="project" value="InterPro"/>
</dbReference>
<evidence type="ECO:0000313" key="3">
    <source>
        <dbReference type="EMBL" id="CUX18148.1"/>
    </source>
</evidence>
<evidence type="ECO:0000259" key="2">
    <source>
        <dbReference type="Pfam" id="PF00288"/>
    </source>
</evidence>
<dbReference type="Gene3D" id="3.30.230.10">
    <property type="match status" value="1"/>
</dbReference>
<dbReference type="Proteomes" id="UP000191897">
    <property type="component" value="Unassembled WGS sequence"/>
</dbReference>
<dbReference type="InterPro" id="IPR020568">
    <property type="entry name" value="Ribosomal_Su5_D2-typ_SF"/>
</dbReference>
<dbReference type="AlphaFoldDB" id="A0A1S7P9R6"/>
<evidence type="ECO:0000313" key="4">
    <source>
        <dbReference type="Proteomes" id="UP000191897"/>
    </source>
</evidence>
<keyword evidence="1 3" id="KW-0418">Kinase</keyword>
<keyword evidence="1 3" id="KW-0808">Transferase</keyword>
<dbReference type="InterPro" id="IPR006204">
    <property type="entry name" value="GHMP_kinase_N_dom"/>
</dbReference>
<dbReference type="InterPro" id="IPR014721">
    <property type="entry name" value="Ribsml_uS5_D2-typ_fold_subgr"/>
</dbReference>
<accession>A0A1S7P9R6</accession>
<sequence>MTFWPDDGKDIRTRPAGRSKAAKAAMLTFQELGHWYARGNLTIETTIPVGYGYGSSTADVVAAIRAAASAVGAELRRSAICRLAVTAETASDAIVFGEQAVLFAHREGTVLEYFPGEYPPVHVVGFVSRDDAPIDTLTFAPARYDGSEIESFRVLRGLARHAIRKQDARLLGHVATVSARINQRHLPKQHFDDLFRISHAVGACGVQVAHSGNLMGVLIDAKEPDAVVRAGAAATAARDCGFTDIVRFSLNVDGAPLWG</sequence>
<reference evidence="3 4" key="1">
    <citation type="submission" date="2016-01" db="EMBL/GenBank/DDBJ databases">
        <authorList>
            <person name="Oliw E.H."/>
        </authorList>
    </citation>
    <scope>NUCLEOTIDE SEQUENCE [LARGE SCALE GENOMIC DNA]</scope>
    <source>
        <strain evidence="3 4">Kerr 14</strain>
    </source>
</reference>
<dbReference type="GO" id="GO:0016301">
    <property type="term" value="F:kinase activity"/>
    <property type="evidence" value="ECO:0007669"/>
    <property type="project" value="UniProtKB-KW"/>
</dbReference>
<name>A0A1S7P9R6_AGRTU</name>
<dbReference type="SUPFAM" id="SSF54211">
    <property type="entry name" value="Ribosomal protein S5 domain 2-like"/>
    <property type="match status" value="1"/>
</dbReference>
<feature type="domain" description="GHMP kinase N-terminal" evidence="2">
    <location>
        <begin position="23"/>
        <end position="89"/>
    </location>
</feature>
<organism evidence="3 4">
    <name type="scientific">Agrobacterium tumefaciens str. Kerr 14</name>
    <dbReference type="NCBI Taxonomy" id="1183424"/>
    <lineage>
        <taxon>Bacteria</taxon>
        <taxon>Pseudomonadati</taxon>
        <taxon>Pseudomonadota</taxon>
        <taxon>Alphaproteobacteria</taxon>
        <taxon>Hyphomicrobiales</taxon>
        <taxon>Rhizobiaceae</taxon>
        <taxon>Rhizobium/Agrobacterium group</taxon>
        <taxon>Agrobacterium</taxon>
        <taxon>Agrobacterium tumefaciens complex</taxon>
    </lineage>
</organism>
<gene>
    <name evidence="3" type="ORF">AGR4C_Cc160255</name>
</gene>
<dbReference type="Pfam" id="PF00288">
    <property type="entry name" value="GHMP_kinases_N"/>
    <property type="match status" value="1"/>
</dbReference>
<dbReference type="EMBL" id="FBWC01000008">
    <property type="protein sequence ID" value="CUX18148.1"/>
    <property type="molecule type" value="Genomic_DNA"/>
</dbReference>
<evidence type="ECO:0000256" key="1">
    <source>
        <dbReference type="ARBA" id="ARBA00022777"/>
    </source>
</evidence>